<keyword evidence="2" id="KW-1185">Reference proteome</keyword>
<evidence type="ECO:0000313" key="2">
    <source>
        <dbReference type="Proteomes" id="UP000722485"/>
    </source>
</evidence>
<sequence length="341" mass="38938">MSGFEVFGAVAAAIGLIQGVTSNLGKARKVGKEVKYLRSILSQLMTFEDDIDTEADREELYDIRDLVQQATTLIENNRRPNRLAMRFFWTNTLDDDVKDITRGLEDVDRRLRNKRERILKDANKDLIHIDDDPVHKPLELERLSLLECDHTSQKRTLMYESFDHSVIVTHEIQFGTIPSTNNKLDGNEVSFLEKQLLTVESDTQYTIYLVDPQYTFRDTASCNLFMNRVRERTLLGSFLAKEIIESNPSASTGGLLCFSPSVSRGLSLARRKIVRLWERENENTNPIITLTFHDRYKLSFTRSTNITSTIINTAKTSANVVKTCTSNSKKASRRLSMDTSV</sequence>
<dbReference type="OrthoDB" id="4576996at2759"/>
<dbReference type="AlphaFoldDB" id="A0A9P5LDV5"/>
<name>A0A9P5LDV5_9HYPO</name>
<gene>
    <name evidence="1" type="ORF">G7Z17_g9262</name>
</gene>
<reference evidence="1" key="1">
    <citation type="submission" date="2020-03" db="EMBL/GenBank/DDBJ databases">
        <title>Draft Genome Sequence of Cylindrodendrum hubeiense.</title>
        <authorList>
            <person name="Buettner E."/>
            <person name="Kellner H."/>
        </authorList>
    </citation>
    <scope>NUCLEOTIDE SEQUENCE</scope>
    <source>
        <strain evidence="1">IHI 201604</strain>
    </source>
</reference>
<accession>A0A9P5LDV5</accession>
<organism evidence="1 2">
    <name type="scientific">Cylindrodendrum hubeiense</name>
    <dbReference type="NCBI Taxonomy" id="595255"/>
    <lineage>
        <taxon>Eukaryota</taxon>
        <taxon>Fungi</taxon>
        <taxon>Dikarya</taxon>
        <taxon>Ascomycota</taxon>
        <taxon>Pezizomycotina</taxon>
        <taxon>Sordariomycetes</taxon>
        <taxon>Hypocreomycetidae</taxon>
        <taxon>Hypocreales</taxon>
        <taxon>Nectriaceae</taxon>
        <taxon>Cylindrodendrum</taxon>
    </lineage>
</organism>
<protein>
    <submittedName>
        <fullName evidence="1">Uncharacterized protein</fullName>
    </submittedName>
</protein>
<dbReference type="EMBL" id="JAANBB010000259">
    <property type="protein sequence ID" value="KAF7545324.1"/>
    <property type="molecule type" value="Genomic_DNA"/>
</dbReference>
<evidence type="ECO:0000313" key="1">
    <source>
        <dbReference type="EMBL" id="KAF7545324.1"/>
    </source>
</evidence>
<proteinExistence type="predicted"/>
<comment type="caution">
    <text evidence="1">The sequence shown here is derived from an EMBL/GenBank/DDBJ whole genome shotgun (WGS) entry which is preliminary data.</text>
</comment>
<dbReference type="Proteomes" id="UP000722485">
    <property type="component" value="Unassembled WGS sequence"/>
</dbReference>